<protein>
    <submittedName>
        <fullName evidence="1">Uncharacterized protein</fullName>
    </submittedName>
</protein>
<reference evidence="1 2" key="2">
    <citation type="journal article" date="2011" name="J. Antibiot.">
        <title>Furaquinocins I and J: novel polyketide isoprenoid hybrid compounds from Streptomyces reveromyceticus SN-593.</title>
        <authorList>
            <person name="Panthee S."/>
            <person name="Takahashi S."/>
            <person name="Takagi H."/>
            <person name="Nogawa T."/>
            <person name="Oowada E."/>
            <person name="Uramoto M."/>
            <person name="Osada H."/>
        </authorList>
    </citation>
    <scope>NUCLEOTIDE SEQUENCE [LARGE SCALE GENOMIC DNA]</scope>
    <source>
        <strain evidence="1 2">SN-593</strain>
    </source>
</reference>
<proteinExistence type="predicted"/>
<accession>A0A7U3VS61</accession>
<evidence type="ECO:0000313" key="1">
    <source>
        <dbReference type="EMBL" id="BBB01444.1"/>
    </source>
</evidence>
<reference evidence="1 2" key="1">
    <citation type="journal article" date="2010" name="J. Bacteriol.">
        <title>Biochemical characterization of a novel indole prenyltransferase from Streptomyces sp. SN-593.</title>
        <authorList>
            <person name="Takahashi S."/>
            <person name="Takagi H."/>
            <person name="Toyoda A."/>
            <person name="Uramoto M."/>
            <person name="Nogawa T."/>
            <person name="Ueki M."/>
            <person name="Sakaki Y."/>
            <person name="Osada H."/>
        </authorList>
    </citation>
    <scope>NUCLEOTIDE SEQUENCE [LARGE SCALE GENOMIC DNA]</scope>
    <source>
        <strain evidence="1 2">SN-593</strain>
    </source>
</reference>
<reference evidence="1 2" key="3">
    <citation type="journal article" date="2011" name="Nat. Chem. Biol.">
        <title>Reveromycin A biosynthesis uses RevG and RevJ for stereospecific spiroacetal formation.</title>
        <authorList>
            <person name="Takahashi S."/>
            <person name="Toyoda A."/>
            <person name="Sekiyama Y."/>
            <person name="Takagi H."/>
            <person name="Nogawa T."/>
            <person name="Uramoto M."/>
            <person name="Suzuki R."/>
            <person name="Koshino H."/>
            <person name="Kumano T."/>
            <person name="Panthee S."/>
            <person name="Dairi T."/>
            <person name="Ishikawa J."/>
            <person name="Ikeda H."/>
            <person name="Sakaki Y."/>
            <person name="Osada H."/>
        </authorList>
    </citation>
    <scope>NUCLEOTIDE SEQUENCE [LARGE SCALE GENOMIC DNA]</scope>
    <source>
        <strain evidence="1 2">SN-593</strain>
    </source>
</reference>
<dbReference type="RefSeq" id="WP_202237331.1">
    <property type="nucleotide sequence ID" value="NZ_AP018365.1"/>
</dbReference>
<organism evidence="1 2">
    <name type="scientific">Actinacidiphila reveromycinica</name>
    <dbReference type="NCBI Taxonomy" id="659352"/>
    <lineage>
        <taxon>Bacteria</taxon>
        <taxon>Bacillati</taxon>
        <taxon>Actinomycetota</taxon>
        <taxon>Actinomycetes</taxon>
        <taxon>Kitasatosporales</taxon>
        <taxon>Streptomycetaceae</taxon>
        <taxon>Actinacidiphila</taxon>
    </lineage>
</organism>
<gene>
    <name evidence="1" type="ORF">RVR_8864</name>
</gene>
<name>A0A7U3VS61_9ACTN</name>
<dbReference type="EMBL" id="AP018365">
    <property type="protein sequence ID" value="BBB01444.1"/>
    <property type="molecule type" value="Genomic_DNA"/>
</dbReference>
<evidence type="ECO:0000313" key="2">
    <source>
        <dbReference type="Proteomes" id="UP000595703"/>
    </source>
</evidence>
<dbReference type="KEGG" id="arev:RVR_8864"/>
<dbReference type="AlphaFoldDB" id="A0A7U3VS61"/>
<sequence>MAISGTVTDGPFAGHAFASTFTTDLFGGAGKCTIRAPFGGVTEANFDGQFTIN</sequence>
<reference evidence="1 2" key="4">
    <citation type="journal article" date="2020" name="Sci. Rep.">
        <title>beta-carboline chemical signals induce reveromycin production through a LuxR family regulator in Streptomyces sp. SN-593.</title>
        <authorList>
            <person name="Panthee S."/>
            <person name="Kito N."/>
            <person name="Hayashi T."/>
            <person name="Shimizu T."/>
            <person name="Ishikawa J."/>
            <person name="Hamamoto H."/>
            <person name="Osada H."/>
            <person name="Takahashi S."/>
        </authorList>
    </citation>
    <scope>NUCLEOTIDE SEQUENCE [LARGE SCALE GENOMIC DNA]</scope>
    <source>
        <strain evidence="1 2">SN-593</strain>
    </source>
</reference>
<keyword evidence="2" id="KW-1185">Reference proteome</keyword>
<dbReference type="Proteomes" id="UP000595703">
    <property type="component" value="Chromosome"/>
</dbReference>